<name>A0ABP7JGK3_9ACTN</name>
<dbReference type="Proteomes" id="UP001500888">
    <property type="component" value="Unassembled WGS sequence"/>
</dbReference>
<evidence type="ECO:0000313" key="3">
    <source>
        <dbReference type="Proteomes" id="UP001500888"/>
    </source>
</evidence>
<protein>
    <submittedName>
        <fullName evidence="2">Uncharacterized protein</fullName>
    </submittedName>
</protein>
<evidence type="ECO:0000256" key="1">
    <source>
        <dbReference type="SAM" id="MobiDB-lite"/>
    </source>
</evidence>
<keyword evidence="3" id="KW-1185">Reference proteome</keyword>
<dbReference type="RefSeq" id="WP_344952995.1">
    <property type="nucleotide sequence ID" value="NZ_BAAAZR010000061.1"/>
</dbReference>
<accession>A0ABP7JGK3</accession>
<organism evidence="2 3">
    <name type="scientific">Sphaerisporangium flaviroseum</name>
    <dbReference type="NCBI Taxonomy" id="509199"/>
    <lineage>
        <taxon>Bacteria</taxon>
        <taxon>Bacillati</taxon>
        <taxon>Actinomycetota</taxon>
        <taxon>Actinomycetes</taxon>
        <taxon>Streptosporangiales</taxon>
        <taxon>Streptosporangiaceae</taxon>
        <taxon>Sphaerisporangium</taxon>
    </lineage>
</organism>
<reference evidence="3" key="1">
    <citation type="journal article" date="2019" name="Int. J. Syst. Evol. Microbiol.">
        <title>The Global Catalogue of Microorganisms (GCM) 10K type strain sequencing project: providing services to taxonomists for standard genome sequencing and annotation.</title>
        <authorList>
            <consortium name="The Broad Institute Genomics Platform"/>
            <consortium name="The Broad Institute Genome Sequencing Center for Infectious Disease"/>
            <person name="Wu L."/>
            <person name="Ma J."/>
        </authorList>
    </citation>
    <scope>NUCLEOTIDE SEQUENCE [LARGE SCALE GENOMIC DNA]</scope>
    <source>
        <strain evidence="3">JCM 16908</strain>
    </source>
</reference>
<evidence type="ECO:0000313" key="2">
    <source>
        <dbReference type="EMBL" id="GAA3844598.1"/>
    </source>
</evidence>
<feature type="region of interest" description="Disordered" evidence="1">
    <location>
        <begin position="27"/>
        <end position="54"/>
    </location>
</feature>
<sequence length="54" mass="5903">MSSTPKSPKSLVHELFQAVTKLSSAVIGKPINPGPVVDPRHGWKNATDPGRRRR</sequence>
<dbReference type="EMBL" id="BAAAZR010000061">
    <property type="protein sequence ID" value="GAA3844598.1"/>
    <property type="molecule type" value="Genomic_DNA"/>
</dbReference>
<gene>
    <name evidence="2" type="ORF">GCM10022226_79700</name>
</gene>
<proteinExistence type="predicted"/>
<comment type="caution">
    <text evidence="2">The sequence shown here is derived from an EMBL/GenBank/DDBJ whole genome shotgun (WGS) entry which is preliminary data.</text>
</comment>